<evidence type="ECO:0008006" key="3">
    <source>
        <dbReference type="Google" id="ProtNLM"/>
    </source>
</evidence>
<organism evidence="1 2">
    <name type="scientific">Nocardia wallacei</name>
    <dbReference type="NCBI Taxonomy" id="480035"/>
    <lineage>
        <taxon>Bacteria</taxon>
        <taxon>Bacillati</taxon>
        <taxon>Actinomycetota</taxon>
        <taxon>Actinomycetes</taxon>
        <taxon>Mycobacteriales</taxon>
        <taxon>Nocardiaceae</taxon>
        <taxon>Nocardia</taxon>
    </lineage>
</organism>
<dbReference type="Proteomes" id="UP000516173">
    <property type="component" value="Chromosome"/>
</dbReference>
<sequence>MPRKVKAASSGQLPDDLISLRAAAQLAGGVHPKTIRRWIDRELLEGYRQGPRLLFVSRSAVRALAQPIGAEYVMASGKHEGVS</sequence>
<gene>
    <name evidence="1" type="ORF">NWFMUON74_51780</name>
</gene>
<evidence type="ECO:0000313" key="2">
    <source>
        <dbReference type="Proteomes" id="UP000516173"/>
    </source>
</evidence>
<proteinExistence type="predicted"/>
<dbReference type="EMBL" id="AP023396">
    <property type="protein sequence ID" value="BCK57406.1"/>
    <property type="molecule type" value="Genomic_DNA"/>
</dbReference>
<name>A0A7G1KS93_9NOCA</name>
<evidence type="ECO:0000313" key="1">
    <source>
        <dbReference type="EMBL" id="BCK57406.1"/>
    </source>
</evidence>
<reference evidence="1 2" key="1">
    <citation type="submission" date="2020-08" db="EMBL/GenBank/DDBJ databases">
        <title>Genome Sequencing of Nocardia wallacei strain FMUON74 and assembly.</title>
        <authorList>
            <person name="Toyokawa M."/>
            <person name="Uesaka K."/>
        </authorList>
    </citation>
    <scope>NUCLEOTIDE SEQUENCE [LARGE SCALE GENOMIC DNA]</scope>
    <source>
        <strain evidence="1 2">FMUON74</strain>
    </source>
</reference>
<accession>A0A7G1KS93</accession>
<dbReference type="AlphaFoldDB" id="A0A7G1KS93"/>
<dbReference type="GeneID" id="80349616"/>
<dbReference type="KEGG" id="nwl:NWFMUON74_51780"/>
<dbReference type="RefSeq" id="WP_232110595.1">
    <property type="nucleotide sequence ID" value="NZ_AP023396.1"/>
</dbReference>
<protein>
    <recommendedName>
        <fullName evidence="3">Helix-turn-helix domain-containing protein</fullName>
    </recommendedName>
</protein>
<keyword evidence="2" id="KW-1185">Reference proteome</keyword>